<dbReference type="GO" id="GO:0008270">
    <property type="term" value="F:zinc ion binding"/>
    <property type="evidence" value="ECO:0007669"/>
    <property type="project" value="UniProtKB-KW"/>
</dbReference>
<feature type="domain" description="PHD-type" evidence="8">
    <location>
        <begin position="725"/>
        <end position="776"/>
    </location>
</feature>
<dbReference type="InterPro" id="IPR019787">
    <property type="entry name" value="Znf_PHD-finger"/>
</dbReference>
<evidence type="ECO:0000259" key="8">
    <source>
        <dbReference type="PROSITE" id="PS50016"/>
    </source>
</evidence>
<feature type="domain" description="BAH" evidence="9">
    <location>
        <begin position="15"/>
        <end position="132"/>
    </location>
</feature>
<feature type="region of interest" description="Disordered" evidence="7">
    <location>
        <begin position="662"/>
        <end position="709"/>
    </location>
</feature>
<dbReference type="Pfam" id="PF01426">
    <property type="entry name" value="BAH"/>
    <property type="match status" value="1"/>
</dbReference>
<dbReference type="Pfam" id="PF13831">
    <property type="entry name" value="PHD_2"/>
    <property type="match status" value="1"/>
</dbReference>
<evidence type="ECO:0000256" key="2">
    <source>
        <dbReference type="ARBA" id="ARBA00022771"/>
    </source>
</evidence>
<dbReference type="PROSITE" id="PS51805">
    <property type="entry name" value="EPHD"/>
    <property type="match status" value="1"/>
</dbReference>
<dbReference type="EMBL" id="MCOG01000201">
    <property type="protein sequence ID" value="ORY26560.1"/>
    <property type="molecule type" value="Genomic_DNA"/>
</dbReference>
<evidence type="ECO:0000256" key="3">
    <source>
        <dbReference type="ARBA" id="ARBA00022833"/>
    </source>
</evidence>
<sequence length="822" mass="97087">MENVSDVKKVKEGDIYYEINDTVYLAPENVNEAYYLGRIMEFVKDQNGSTTQAKIAWFLRPRDILGKKKNFDSRLLLATMHYDVNPISSIRGKCIIKHRSHIEDFESYRQQEDTFYYEKLYDRYSQRLYDVVPVEQIRNLSDTLVLAFYPYKFIIVDDGKAPDFVDKRECAVCGKWVDSDVLLDCLHCHRKFHMYCIDPPMTKKPSKGYAWECLECLGYLTENEDEEAGDEMDDSNLILKMNESRNHSTIINNNNNTKYSPKKSKKLSKISISKEEEKEPPLKRNLIPPNADEFEEPKWPFIYFGDISRRNTFLTDNLDPTDIFPKTCSRVGKKYQSDIPDLLSPEEIENQKKVNLDEEISNYDTALENEIQERIHNNHNHNHNNNNSKGKGRKKRGKIKEQDVPIALRGSKYELVYSKPDEWEDEKVNEYIKKVRDCHSEIKNMDLFDRALLELHKSNYDIDKSFSIMEKITLKDLDLPTWSKTEIKQFENGIIKYGHELQYVKQEVPTKRRKDVVQYFYRWKKSPRYRLIYSQFCKVHRPGKVFVDLEKDKALLEKEGIDIKKEIEDKDHKEASEIEKKTENKTKSEEDNYLSSSENRKHQHDKENHNHNHNQNQKPPEELFCTNCQIPIIPNENSGSQTMCEECLIYWLKYYTQRPLGDKKNKDNAKLKRKREEEKLKLKKRSSKKMKSQQSTNEHDGANTDDQSKIKMEDLPQTEEPEENLVPCSVCFNYIDTYWNPIIQCISCNLRVHKKCYGIADHDEVTNWQCSRCRNKDNQRSSMNYTCVLCNIKKNEDEDALKLTMSNNWAHVLCSLFIPEIK</sequence>
<feature type="compositionally biased region" description="Basic and acidic residues" evidence="7">
    <location>
        <begin position="598"/>
        <end position="610"/>
    </location>
</feature>
<feature type="domain" description="SANT" evidence="11">
    <location>
        <begin position="477"/>
        <end position="528"/>
    </location>
</feature>
<keyword evidence="1" id="KW-0479">Metal-binding</keyword>
<dbReference type="FunFam" id="1.10.10.60:FF:000012">
    <property type="entry name" value="Metastasis-associated 1 family, member 3"/>
    <property type="match status" value="1"/>
</dbReference>
<evidence type="ECO:0000313" key="13">
    <source>
        <dbReference type="EMBL" id="ORY26560.1"/>
    </source>
</evidence>
<feature type="domain" description="PHD-type" evidence="12">
    <location>
        <begin position="784"/>
        <end position="822"/>
    </location>
</feature>
<dbReference type="PROSITE" id="PS51038">
    <property type="entry name" value="BAH"/>
    <property type="match status" value="1"/>
</dbReference>
<feature type="compositionally biased region" description="Basic and acidic residues" evidence="7">
    <location>
        <begin position="272"/>
        <end position="282"/>
    </location>
</feature>
<dbReference type="InterPro" id="IPR034732">
    <property type="entry name" value="EPHD"/>
</dbReference>
<dbReference type="SMART" id="SM00439">
    <property type="entry name" value="BAH"/>
    <property type="match status" value="1"/>
</dbReference>
<dbReference type="SUPFAM" id="SSF46689">
    <property type="entry name" value="Homeodomain-like"/>
    <property type="match status" value="1"/>
</dbReference>
<evidence type="ECO:0000256" key="7">
    <source>
        <dbReference type="SAM" id="MobiDB-lite"/>
    </source>
</evidence>
<organism evidence="13 14">
    <name type="scientific">Neocallimastix californiae</name>
    <dbReference type="NCBI Taxonomy" id="1754190"/>
    <lineage>
        <taxon>Eukaryota</taxon>
        <taxon>Fungi</taxon>
        <taxon>Fungi incertae sedis</taxon>
        <taxon>Chytridiomycota</taxon>
        <taxon>Chytridiomycota incertae sedis</taxon>
        <taxon>Neocallimastigomycetes</taxon>
        <taxon>Neocallimastigales</taxon>
        <taxon>Neocallimastigaceae</taxon>
        <taxon>Neocallimastix</taxon>
    </lineage>
</organism>
<dbReference type="SMART" id="SM00717">
    <property type="entry name" value="SANT"/>
    <property type="match status" value="1"/>
</dbReference>
<dbReference type="InterPro" id="IPR001965">
    <property type="entry name" value="Znf_PHD"/>
</dbReference>
<dbReference type="GO" id="GO:0003677">
    <property type="term" value="F:DNA binding"/>
    <property type="evidence" value="ECO:0007669"/>
    <property type="project" value="UniProtKB-KW"/>
</dbReference>
<evidence type="ECO:0000259" key="11">
    <source>
        <dbReference type="PROSITE" id="PS51293"/>
    </source>
</evidence>
<dbReference type="PROSITE" id="PS51293">
    <property type="entry name" value="SANT"/>
    <property type="match status" value="1"/>
</dbReference>
<name>A0A1Y2AW86_9FUNG</name>
<evidence type="ECO:0000313" key="14">
    <source>
        <dbReference type="Proteomes" id="UP000193920"/>
    </source>
</evidence>
<comment type="caution">
    <text evidence="13">The sequence shown here is derived from an EMBL/GenBank/DDBJ whole genome shotgun (WGS) entry which is preliminary data.</text>
</comment>
<dbReference type="InterPro" id="IPR017884">
    <property type="entry name" value="SANT_dom"/>
</dbReference>
<dbReference type="GO" id="GO:0004842">
    <property type="term" value="F:ubiquitin-protein transferase activity"/>
    <property type="evidence" value="ECO:0007669"/>
    <property type="project" value="TreeGrafter"/>
</dbReference>
<dbReference type="PROSITE" id="PS50016">
    <property type="entry name" value="ZF_PHD_2"/>
    <property type="match status" value="2"/>
</dbReference>
<dbReference type="Gene3D" id="2.30.30.490">
    <property type="match status" value="1"/>
</dbReference>
<feature type="non-terminal residue" evidence="13">
    <location>
        <position position="822"/>
    </location>
</feature>
<accession>A0A1Y2AW86</accession>
<gene>
    <name evidence="13" type="ORF">LY90DRAFT_674570</name>
</gene>
<feature type="region of interest" description="Disordered" evidence="7">
    <location>
        <begin position="249"/>
        <end position="289"/>
    </location>
</feature>
<evidence type="ECO:0000256" key="5">
    <source>
        <dbReference type="ARBA" id="ARBA00023242"/>
    </source>
</evidence>
<dbReference type="InterPro" id="IPR043151">
    <property type="entry name" value="BAH_sf"/>
</dbReference>
<dbReference type="Gene3D" id="3.30.40.10">
    <property type="entry name" value="Zinc/RING finger domain, C3HC4 (zinc finger)"/>
    <property type="match status" value="2"/>
</dbReference>
<feature type="region of interest" description="Disordered" evidence="7">
    <location>
        <begin position="572"/>
        <end position="621"/>
    </location>
</feature>
<keyword evidence="5" id="KW-0539">Nucleus</keyword>
<keyword evidence="4" id="KW-0238">DNA-binding</keyword>
<evidence type="ECO:0000256" key="6">
    <source>
        <dbReference type="PROSITE-ProRule" id="PRU00146"/>
    </source>
</evidence>
<dbReference type="InterPro" id="IPR013083">
    <property type="entry name" value="Znf_RING/FYVE/PHD"/>
</dbReference>
<evidence type="ECO:0000256" key="1">
    <source>
        <dbReference type="ARBA" id="ARBA00022723"/>
    </source>
</evidence>
<dbReference type="InterPro" id="IPR001005">
    <property type="entry name" value="SANT/Myb"/>
</dbReference>
<protein>
    <submittedName>
        <fullName evidence="13">BAH-domain-containing protein</fullName>
    </submittedName>
</protein>
<evidence type="ECO:0000256" key="4">
    <source>
        <dbReference type="ARBA" id="ARBA00023125"/>
    </source>
</evidence>
<dbReference type="Pfam" id="PF01448">
    <property type="entry name" value="ELM2"/>
    <property type="match status" value="1"/>
</dbReference>
<dbReference type="InterPro" id="IPR001025">
    <property type="entry name" value="BAH_dom"/>
</dbReference>
<evidence type="ECO:0000259" key="9">
    <source>
        <dbReference type="PROSITE" id="PS51038"/>
    </source>
</evidence>
<dbReference type="InterPro" id="IPR019786">
    <property type="entry name" value="Zinc_finger_PHD-type_CS"/>
</dbReference>
<keyword evidence="3" id="KW-0862">Zinc</keyword>
<feature type="compositionally biased region" description="Basic and acidic residues" evidence="7">
    <location>
        <begin position="572"/>
        <end position="590"/>
    </location>
</feature>
<dbReference type="GO" id="GO:0036205">
    <property type="term" value="P:histone catabolic process"/>
    <property type="evidence" value="ECO:0007669"/>
    <property type="project" value="TreeGrafter"/>
</dbReference>
<dbReference type="Pfam" id="PF00628">
    <property type="entry name" value="PHD"/>
    <property type="match status" value="1"/>
</dbReference>
<dbReference type="PROSITE" id="PS51156">
    <property type="entry name" value="ELM2"/>
    <property type="match status" value="1"/>
</dbReference>
<feature type="compositionally biased region" description="Basic and acidic residues" evidence="7">
    <location>
        <begin position="662"/>
        <end position="680"/>
    </location>
</feature>
<dbReference type="PANTHER" id="PTHR47672">
    <property type="entry name" value="E3 UBIQUITIN-PROTEIN LIGASE SNT2"/>
    <property type="match status" value="1"/>
</dbReference>
<dbReference type="SMART" id="SM00249">
    <property type="entry name" value="PHD"/>
    <property type="match status" value="2"/>
</dbReference>
<dbReference type="InterPro" id="IPR011011">
    <property type="entry name" value="Znf_FYVE_PHD"/>
</dbReference>
<proteinExistence type="predicted"/>
<keyword evidence="14" id="KW-1185">Reference proteome</keyword>
<feature type="region of interest" description="Disordered" evidence="7">
    <location>
        <begin position="376"/>
        <end position="400"/>
    </location>
</feature>
<dbReference type="Gene3D" id="1.10.10.60">
    <property type="entry name" value="Homeodomain-like"/>
    <property type="match status" value="1"/>
</dbReference>
<feature type="domain" description="ELM2" evidence="10">
    <location>
        <begin position="327"/>
        <end position="473"/>
    </location>
</feature>
<evidence type="ECO:0000259" key="10">
    <source>
        <dbReference type="PROSITE" id="PS51156"/>
    </source>
</evidence>
<dbReference type="OrthoDB" id="336088at2759"/>
<reference evidence="13 14" key="1">
    <citation type="submission" date="2016-08" db="EMBL/GenBank/DDBJ databases">
        <title>A Parts List for Fungal Cellulosomes Revealed by Comparative Genomics.</title>
        <authorList>
            <consortium name="DOE Joint Genome Institute"/>
            <person name="Haitjema C.H."/>
            <person name="Gilmore S.P."/>
            <person name="Henske J.K."/>
            <person name="Solomon K.V."/>
            <person name="De Groot R."/>
            <person name="Kuo A."/>
            <person name="Mondo S.J."/>
            <person name="Salamov A.A."/>
            <person name="Labutti K."/>
            <person name="Zhao Z."/>
            <person name="Chiniquy J."/>
            <person name="Barry K."/>
            <person name="Brewer H.M."/>
            <person name="Purvine S.O."/>
            <person name="Wright A.T."/>
            <person name="Boxma B."/>
            <person name="Van Alen T."/>
            <person name="Hackstein J.H."/>
            <person name="Baker S.E."/>
            <person name="Grigoriev I.V."/>
            <person name="O'Malley M.A."/>
        </authorList>
    </citation>
    <scope>NUCLEOTIDE SEQUENCE [LARGE SCALE GENOMIC DNA]</scope>
    <source>
        <strain evidence="13 14">G1</strain>
    </source>
</reference>
<feature type="compositionally biased region" description="Basic and acidic residues" evidence="7">
    <location>
        <begin position="697"/>
        <end position="709"/>
    </location>
</feature>
<evidence type="ECO:0000259" key="12">
    <source>
        <dbReference type="PROSITE" id="PS51805"/>
    </source>
</evidence>
<keyword evidence="2 6" id="KW-0863">Zinc-finger</keyword>
<dbReference type="Proteomes" id="UP000193920">
    <property type="component" value="Unassembled WGS sequence"/>
</dbReference>
<dbReference type="SUPFAM" id="SSF57903">
    <property type="entry name" value="FYVE/PHD zinc finger"/>
    <property type="match status" value="2"/>
</dbReference>
<dbReference type="PROSITE" id="PS01359">
    <property type="entry name" value="ZF_PHD_1"/>
    <property type="match status" value="1"/>
</dbReference>
<dbReference type="InterPro" id="IPR000949">
    <property type="entry name" value="ELM2_dom"/>
</dbReference>
<dbReference type="InterPro" id="IPR009057">
    <property type="entry name" value="Homeodomain-like_sf"/>
</dbReference>
<feature type="domain" description="PHD-type" evidence="8">
    <location>
        <begin position="167"/>
        <end position="219"/>
    </location>
</feature>
<dbReference type="GO" id="GO:0048189">
    <property type="term" value="C:Lid2 complex"/>
    <property type="evidence" value="ECO:0007669"/>
    <property type="project" value="TreeGrafter"/>
</dbReference>
<feature type="compositionally biased region" description="Basic residues" evidence="7">
    <location>
        <begin position="681"/>
        <end position="691"/>
    </location>
</feature>
<dbReference type="AlphaFoldDB" id="A0A1Y2AW86"/>
<dbReference type="GO" id="GO:0003682">
    <property type="term" value="F:chromatin binding"/>
    <property type="evidence" value="ECO:0007669"/>
    <property type="project" value="InterPro"/>
</dbReference>
<dbReference type="STRING" id="1754190.A0A1Y2AW86"/>
<feature type="compositionally biased region" description="Low complexity" evidence="7">
    <location>
        <begin position="249"/>
        <end position="259"/>
    </location>
</feature>
<dbReference type="InterPro" id="IPR029617">
    <property type="entry name" value="Snt2"/>
</dbReference>
<dbReference type="PANTHER" id="PTHR47672:SF1">
    <property type="entry name" value="E3 UBIQUITIN-PROTEIN LIGASE SNT2"/>
    <property type="match status" value="1"/>
</dbReference>